<dbReference type="AlphaFoldDB" id="A0A1M6B0B7"/>
<dbReference type="OrthoDB" id="2734969at2"/>
<dbReference type="EMBL" id="FQYT01000003">
    <property type="protein sequence ID" value="SHI42156.1"/>
    <property type="molecule type" value="Genomic_DNA"/>
</dbReference>
<dbReference type="STRING" id="1122934.SAMN02745691_00227"/>
<dbReference type="Proteomes" id="UP000184342">
    <property type="component" value="Unassembled WGS sequence"/>
</dbReference>
<dbReference type="InterPro" id="IPR008979">
    <property type="entry name" value="Galactose-bd-like_sf"/>
</dbReference>
<name>A0A1M6B0B7_9FIRM</name>
<evidence type="ECO:0008006" key="3">
    <source>
        <dbReference type="Google" id="ProtNLM"/>
    </source>
</evidence>
<gene>
    <name evidence="1" type="ORF">SAMN02745691_00227</name>
</gene>
<evidence type="ECO:0000313" key="2">
    <source>
        <dbReference type="Proteomes" id="UP000184342"/>
    </source>
</evidence>
<dbReference type="RefSeq" id="WP_073992531.1">
    <property type="nucleotide sequence ID" value="NZ_FQYT01000003.1"/>
</dbReference>
<dbReference type="SUPFAM" id="SSF49785">
    <property type="entry name" value="Galactose-binding domain-like"/>
    <property type="match status" value="1"/>
</dbReference>
<dbReference type="Gene3D" id="2.10.10.20">
    <property type="entry name" value="Carbohydrate-binding module superfamily 5/12"/>
    <property type="match status" value="1"/>
</dbReference>
<proteinExistence type="predicted"/>
<accession>A0A1M6B0B7</accession>
<organism evidence="1 2">
    <name type="scientific">Parasporobacterium paucivorans DSM 15970</name>
    <dbReference type="NCBI Taxonomy" id="1122934"/>
    <lineage>
        <taxon>Bacteria</taxon>
        <taxon>Bacillati</taxon>
        <taxon>Bacillota</taxon>
        <taxon>Clostridia</taxon>
        <taxon>Lachnospirales</taxon>
        <taxon>Lachnospiraceae</taxon>
        <taxon>Parasporobacterium</taxon>
    </lineage>
</organism>
<sequence>MITLDMSKKLITVPITDQAFDTTSGIVTLSVLITTDGTAPYDLTGKTVTARFNPAEVESAVLSVVDGKVQLPVYSNYLKPAINYIQLIVREGDTVDPAPMLKWAVGTGLKGTTPATGAPDIVTALIAEVTAAVDSLATVQSACETAQTGAELAESNAETSATNASTSAANALLSEQNALTSEQHAKTSEDNALGVYNDIVDGEAGRNANESVRISNENARNVFETYSAVKAYVVNNKVAYNGSSYVCILASTGNLPTNATYWLPIALKGDYSGDIIPFTDTNSFYPTDEVGDALVYAGTKLNFPATNLVTNGDFSNGTTGWTPYLGASLSASNNTMSIKGTGADYYVRAFNNTSIDCVTGKKVYTKIMARVTNESCLLLYPRLVGSTGGTAIINGQSSPVANQWYTFNSVSVITNQAGVFQVGIGHQYAELAIALDKVAEVKYVLAIDLTATFGAGNEPSLAEMDAIMANYPNSWFDGTVNPLLTSRQMYNDKASKVQEAWITPTLLNGWVDVGSADGTFGYRKNSFGELEFKGGITGGAENTIAFNLQANYVPSKNKYSLVVSTLSFGVIYVNSDSSVLVRIKGAGTTRVSFDNVTIRLS</sequence>
<protein>
    <recommendedName>
        <fullName evidence="3">BppU N-terminal domain-containing protein</fullName>
    </recommendedName>
</protein>
<reference evidence="1 2" key="1">
    <citation type="submission" date="2016-11" db="EMBL/GenBank/DDBJ databases">
        <authorList>
            <person name="Jaros S."/>
            <person name="Januszkiewicz K."/>
            <person name="Wedrychowicz H."/>
        </authorList>
    </citation>
    <scope>NUCLEOTIDE SEQUENCE [LARGE SCALE GENOMIC DNA]</scope>
    <source>
        <strain evidence="1 2">DSM 15970</strain>
    </source>
</reference>
<evidence type="ECO:0000313" key="1">
    <source>
        <dbReference type="EMBL" id="SHI42156.1"/>
    </source>
</evidence>
<keyword evidence="2" id="KW-1185">Reference proteome</keyword>
<dbReference type="Gene3D" id="2.60.120.260">
    <property type="entry name" value="Galactose-binding domain-like"/>
    <property type="match status" value="1"/>
</dbReference>